<dbReference type="SUPFAM" id="SSF55486">
    <property type="entry name" value="Metalloproteases ('zincins'), catalytic domain"/>
    <property type="match status" value="1"/>
</dbReference>
<evidence type="ECO:0000313" key="2">
    <source>
        <dbReference type="Proteomes" id="UP000515860"/>
    </source>
</evidence>
<accession>A0A7G9GAG0</accession>
<evidence type="ECO:0000313" key="1">
    <source>
        <dbReference type="EMBL" id="QNM07792.1"/>
    </source>
</evidence>
<organism evidence="1 2">
    <name type="scientific">Wansuia hejianensis</name>
    <dbReference type="NCBI Taxonomy" id="2763667"/>
    <lineage>
        <taxon>Bacteria</taxon>
        <taxon>Bacillati</taxon>
        <taxon>Bacillota</taxon>
        <taxon>Clostridia</taxon>
        <taxon>Lachnospirales</taxon>
        <taxon>Lachnospiraceae</taxon>
        <taxon>Wansuia</taxon>
    </lineage>
</organism>
<dbReference type="PANTHER" id="PTHR33361:SF2">
    <property type="entry name" value="DUF885 DOMAIN-CONTAINING PROTEIN"/>
    <property type="match status" value="1"/>
</dbReference>
<dbReference type="KEGG" id="whj:H9Q79_12835"/>
<dbReference type="AlphaFoldDB" id="A0A7G9GAG0"/>
<dbReference type="PANTHER" id="PTHR33361">
    <property type="entry name" value="GLR0591 PROTEIN"/>
    <property type="match status" value="1"/>
</dbReference>
<dbReference type="Proteomes" id="UP000515860">
    <property type="component" value="Chromosome"/>
</dbReference>
<proteinExistence type="predicted"/>
<reference evidence="1 2" key="1">
    <citation type="submission" date="2020-08" db="EMBL/GenBank/DDBJ databases">
        <authorList>
            <person name="Liu C."/>
            <person name="Sun Q."/>
        </authorList>
    </citation>
    <scope>NUCLEOTIDE SEQUENCE [LARGE SCALE GENOMIC DNA]</scope>
    <source>
        <strain evidence="1 2">NSJ-29</strain>
    </source>
</reference>
<name>A0A7G9GAG0_9FIRM</name>
<dbReference type="Pfam" id="PF05960">
    <property type="entry name" value="DUF885"/>
    <property type="match status" value="1"/>
</dbReference>
<gene>
    <name evidence="1" type="ORF">H9Q79_12835</name>
</gene>
<dbReference type="EMBL" id="CP060635">
    <property type="protein sequence ID" value="QNM07792.1"/>
    <property type="molecule type" value="Genomic_DNA"/>
</dbReference>
<dbReference type="InterPro" id="IPR010281">
    <property type="entry name" value="DUF885"/>
</dbReference>
<sequence length="585" mass="65926">MKKLPSRKYLFPIPLAFILLGALFLLVRFLTGDTAEDRRFEAYTKELFTSEITSTTMNLHYTLADPAANGIEEYPISLGSAAASDSNLQAAETALAEQKEFLSSIDTSKLNDENQLIYQIIVQELKTQESAKGLDLLQEYLSPSLGVQAQLPILLCEYTFRTKQDILDYMALLKEVPEYFSQILDFEREKSKNGYFMNDAAADGVIAQCASFIENPDQICLESVFRQKLDSFQGLSEEEHSSLLQLHTKLISSCIIPAYQSLIDGLAELKGTGINDRGLAGLRGGQEYYLYLLRSQVGTSDSVDTIRQRMIRQLLSDSEEMQSILSSDPSLLTSDSISSSSQTPAEILETLQECIQTDFPALAQTDYEIKYVDESLEDYLSPAFYLTPPADTSSPNAIYINQASSMEGIELFTTLAHEGFPGHLYQTVYFARTNPQLVRYLYVPSGYVEGWATYVESYAYSYASGNPSLTRLLWLNRSINLCLYSLLDIGIHHDGWTMAETYAFLKQFGISDTATVSKIYEYIIETPANYLKYYYGYLNFLDIREAVRQKEGDHFSLKKFHEQVLELGPMPFDILRQQLGVSASQ</sequence>
<dbReference type="RefSeq" id="WP_118648085.1">
    <property type="nucleotide sequence ID" value="NZ_CP060635.1"/>
</dbReference>
<protein>
    <submittedName>
        <fullName evidence="1">DUF885 domain-containing protein</fullName>
    </submittedName>
</protein>
<keyword evidence="2" id="KW-1185">Reference proteome</keyword>